<dbReference type="GO" id="GO:0071007">
    <property type="term" value="C:U2-type catalytic step 2 spliceosome"/>
    <property type="evidence" value="ECO:0007669"/>
    <property type="project" value="TreeGrafter"/>
</dbReference>
<dbReference type="Gene3D" id="3.30.70.330">
    <property type="match status" value="1"/>
</dbReference>
<dbReference type="SMART" id="SM00356">
    <property type="entry name" value="ZnF_C3H1"/>
    <property type="match status" value="1"/>
</dbReference>
<evidence type="ECO:0000256" key="10">
    <source>
        <dbReference type="ARBA" id="ARBA00023242"/>
    </source>
</evidence>
<evidence type="ECO:0000256" key="5">
    <source>
        <dbReference type="ARBA" id="ARBA00022728"/>
    </source>
</evidence>
<comment type="similarity">
    <text evidence="2">Belongs to the RRM CWC2 family.</text>
</comment>
<evidence type="ECO:0000313" key="17">
    <source>
        <dbReference type="EMBL" id="TPX35234.1"/>
    </source>
</evidence>
<dbReference type="GO" id="GO:0017070">
    <property type="term" value="F:U6 snRNA binding"/>
    <property type="evidence" value="ECO:0007669"/>
    <property type="project" value="TreeGrafter"/>
</dbReference>
<dbReference type="GO" id="GO:0036002">
    <property type="term" value="F:pre-mRNA binding"/>
    <property type="evidence" value="ECO:0007669"/>
    <property type="project" value="TreeGrafter"/>
</dbReference>
<comment type="caution">
    <text evidence="17">The sequence shown here is derived from an EMBL/GenBank/DDBJ whole genome shotgun (WGS) entry which is preliminary data.</text>
</comment>
<dbReference type="GeneID" id="42003533"/>
<dbReference type="PANTHER" id="PTHR14089:SF2">
    <property type="entry name" value="PRE-MRNA-SPLICING FACTOR CWC2"/>
    <property type="match status" value="1"/>
</dbReference>
<keyword evidence="10" id="KW-0539">Nucleus</keyword>
<dbReference type="SMART" id="SM00360">
    <property type="entry name" value="RRM"/>
    <property type="match status" value="1"/>
</dbReference>
<feature type="domain" description="RRM" evidence="15">
    <location>
        <begin position="126"/>
        <end position="200"/>
    </location>
</feature>
<feature type="region of interest" description="Disordered" evidence="14">
    <location>
        <begin position="344"/>
        <end position="397"/>
    </location>
</feature>
<keyword evidence="4 13" id="KW-0479">Metal-binding</keyword>
<dbReference type="InterPro" id="IPR039171">
    <property type="entry name" value="Cwc2/Slt11"/>
</dbReference>
<keyword evidence="11" id="KW-0131">Cell cycle</keyword>
<keyword evidence="7 13" id="KW-0862">Zinc</keyword>
<keyword evidence="3" id="KW-0507">mRNA processing</keyword>
<keyword evidence="8 12" id="KW-0694">RNA-binding</keyword>
<dbReference type="GO" id="GO:0008270">
    <property type="term" value="F:zinc ion binding"/>
    <property type="evidence" value="ECO:0007669"/>
    <property type="project" value="UniProtKB-KW"/>
</dbReference>
<evidence type="ECO:0000256" key="3">
    <source>
        <dbReference type="ARBA" id="ARBA00022664"/>
    </source>
</evidence>
<evidence type="ECO:0008006" key="19">
    <source>
        <dbReference type="Google" id="ProtNLM"/>
    </source>
</evidence>
<evidence type="ECO:0000256" key="12">
    <source>
        <dbReference type="PROSITE-ProRule" id="PRU00176"/>
    </source>
</evidence>
<sequence>MQYMDRPARKQASGPKGMKTGAGEYNVWYDRWSGEDYKKGGVDKALSRCNIARDAGRTKGNWNKGARFCLYFARGACDKGENCLYLHRPPVATDVEDTGFDCFGRERFRLHRDDMGGVGSIEKDSKTLYIGRLSTSRDITAAVKKHFAEWGDIEQLKVFPEKCIAFVRYVKRGMAEFAKEAMYGQSLDSNEVLNVRWAEDDPNPGVVEDLKRKAEVAFYEAARAKMPAIGDKGDVFAYERYYENPDNLQQQQDGQQQQQPQKYQTAEEYYAAYNAYYASQAASGAGTEGASSTAAPPQGMNDKSQEYQNAYWSWYYMMMNAHGGAPPPPGTIVPVDSLLASAGERPKKKVKVGGKGKNKSAVASFEAGDDATSGQESAADNKKQERQPPAVNAAKPISQKATALLAGYGSDEEES</sequence>
<keyword evidence="5" id="KW-0747">Spliceosome</keyword>
<organism evidence="17 18">
    <name type="scientific">Synchytrium microbalum</name>
    <dbReference type="NCBI Taxonomy" id="1806994"/>
    <lineage>
        <taxon>Eukaryota</taxon>
        <taxon>Fungi</taxon>
        <taxon>Fungi incertae sedis</taxon>
        <taxon>Chytridiomycota</taxon>
        <taxon>Chytridiomycota incertae sedis</taxon>
        <taxon>Chytridiomycetes</taxon>
        <taxon>Synchytriales</taxon>
        <taxon>Synchytriaceae</taxon>
        <taxon>Synchytrium</taxon>
    </lineage>
</organism>
<keyword evidence="9" id="KW-0508">mRNA splicing</keyword>
<feature type="zinc finger region" description="C3H1-type" evidence="13">
    <location>
        <begin position="63"/>
        <end position="90"/>
    </location>
</feature>
<dbReference type="AlphaFoldDB" id="A0A507CBA7"/>
<evidence type="ECO:0000259" key="16">
    <source>
        <dbReference type="PROSITE" id="PS50103"/>
    </source>
</evidence>
<dbReference type="InterPro" id="IPR035979">
    <property type="entry name" value="RBD_domain_sf"/>
</dbReference>
<evidence type="ECO:0000256" key="6">
    <source>
        <dbReference type="ARBA" id="ARBA00022771"/>
    </source>
</evidence>
<dbReference type="InterPro" id="IPR000571">
    <property type="entry name" value="Znf_CCCH"/>
</dbReference>
<evidence type="ECO:0000256" key="14">
    <source>
        <dbReference type="SAM" id="MobiDB-lite"/>
    </source>
</evidence>
<dbReference type="InterPro" id="IPR032297">
    <property type="entry name" value="Torus"/>
</dbReference>
<dbReference type="FunFam" id="3.30.70.330:FF:000502">
    <property type="entry name" value="Pre-mRNA-splicing factor cwc2, putative"/>
    <property type="match status" value="1"/>
</dbReference>
<evidence type="ECO:0000313" key="18">
    <source>
        <dbReference type="Proteomes" id="UP000319731"/>
    </source>
</evidence>
<dbReference type="STRING" id="1806994.A0A507CBA7"/>
<evidence type="ECO:0000256" key="1">
    <source>
        <dbReference type="ARBA" id="ARBA00004123"/>
    </source>
</evidence>
<evidence type="ECO:0000256" key="11">
    <source>
        <dbReference type="ARBA" id="ARBA00023306"/>
    </source>
</evidence>
<dbReference type="PROSITE" id="PS50103">
    <property type="entry name" value="ZF_C3H1"/>
    <property type="match status" value="1"/>
</dbReference>
<protein>
    <recommendedName>
        <fullName evidence="19">Pre-mRNA-splicing factor CWC2</fullName>
    </recommendedName>
</protein>
<proteinExistence type="inferred from homology"/>
<name>A0A507CBA7_9FUNG</name>
<dbReference type="Proteomes" id="UP000319731">
    <property type="component" value="Unassembled WGS sequence"/>
</dbReference>
<dbReference type="InterPro" id="IPR036855">
    <property type="entry name" value="Znf_CCCH_sf"/>
</dbReference>
<comment type="subcellular location">
    <subcellularLocation>
        <location evidence="1">Nucleus</location>
    </subcellularLocation>
</comment>
<keyword evidence="18" id="KW-1185">Reference proteome</keyword>
<feature type="domain" description="C3H1-type" evidence="16">
    <location>
        <begin position="63"/>
        <end position="90"/>
    </location>
</feature>
<feature type="compositionally biased region" description="Basic residues" evidence="14">
    <location>
        <begin position="346"/>
        <end position="358"/>
    </location>
</feature>
<evidence type="ECO:0000259" key="15">
    <source>
        <dbReference type="PROSITE" id="PS50102"/>
    </source>
</evidence>
<dbReference type="InterPro" id="IPR000504">
    <property type="entry name" value="RRM_dom"/>
</dbReference>
<dbReference type="InterPro" id="IPR034181">
    <property type="entry name" value="Cwc2_RRM"/>
</dbReference>
<evidence type="ECO:0000256" key="4">
    <source>
        <dbReference type="ARBA" id="ARBA00022723"/>
    </source>
</evidence>
<evidence type="ECO:0000256" key="7">
    <source>
        <dbReference type="ARBA" id="ARBA00022833"/>
    </source>
</evidence>
<dbReference type="EMBL" id="QEAO01000009">
    <property type="protein sequence ID" value="TPX35234.1"/>
    <property type="molecule type" value="Genomic_DNA"/>
</dbReference>
<dbReference type="OrthoDB" id="10251848at2759"/>
<dbReference type="InterPro" id="IPR012677">
    <property type="entry name" value="Nucleotide-bd_a/b_plait_sf"/>
</dbReference>
<accession>A0A507CBA7</accession>
<evidence type="ECO:0000256" key="2">
    <source>
        <dbReference type="ARBA" id="ARBA00008024"/>
    </source>
</evidence>
<dbReference type="GO" id="GO:0000974">
    <property type="term" value="C:Prp19 complex"/>
    <property type="evidence" value="ECO:0007669"/>
    <property type="project" value="TreeGrafter"/>
</dbReference>
<dbReference type="GO" id="GO:0071006">
    <property type="term" value="C:U2-type catalytic step 1 spliceosome"/>
    <property type="evidence" value="ECO:0007669"/>
    <property type="project" value="TreeGrafter"/>
</dbReference>
<dbReference type="SUPFAM" id="SSF54928">
    <property type="entry name" value="RNA-binding domain, RBD"/>
    <property type="match status" value="1"/>
</dbReference>
<evidence type="ECO:0000256" key="8">
    <source>
        <dbReference type="ARBA" id="ARBA00022884"/>
    </source>
</evidence>
<dbReference type="SUPFAM" id="SSF90229">
    <property type="entry name" value="CCCH zinc finger"/>
    <property type="match status" value="1"/>
</dbReference>
<dbReference type="CDD" id="cd12360">
    <property type="entry name" value="RRM_cwf2"/>
    <property type="match status" value="1"/>
</dbReference>
<gene>
    <name evidence="17" type="ORF">SmJEL517_g02308</name>
</gene>
<evidence type="ECO:0000256" key="9">
    <source>
        <dbReference type="ARBA" id="ARBA00023187"/>
    </source>
</evidence>
<evidence type="ECO:0000256" key="13">
    <source>
        <dbReference type="PROSITE-ProRule" id="PRU00723"/>
    </source>
</evidence>
<dbReference type="Pfam" id="PF00076">
    <property type="entry name" value="RRM_1"/>
    <property type="match status" value="1"/>
</dbReference>
<dbReference type="RefSeq" id="XP_031025761.1">
    <property type="nucleotide sequence ID" value="XM_031168236.1"/>
</dbReference>
<dbReference type="Gene3D" id="3.30.1370.210">
    <property type="match status" value="1"/>
</dbReference>
<dbReference type="GO" id="GO:0006397">
    <property type="term" value="P:mRNA processing"/>
    <property type="evidence" value="ECO:0007669"/>
    <property type="project" value="UniProtKB-KW"/>
</dbReference>
<dbReference type="Pfam" id="PF16131">
    <property type="entry name" value="Torus"/>
    <property type="match status" value="1"/>
</dbReference>
<dbReference type="PROSITE" id="PS50102">
    <property type="entry name" value="RRM"/>
    <property type="match status" value="1"/>
</dbReference>
<dbReference type="PANTHER" id="PTHR14089">
    <property type="entry name" value="PRE-MRNA-SPLICING FACTOR RBM22"/>
    <property type="match status" value="1"/>
</dbReference>
<reference evidence="17 18" key="1">
    <citation type="journal article" date="2019" name="Sci. Rep.">
        <title>Comparative genomics of chytrid fungi reveal insights into the obligate biotrophic and pathogenic lifestyle of Synchytrium endobioticum.</title>
        <authorList>
            <person name="van de Vossenberg B.T.L.H."/>
            <person name="Warris S."/>
            <person name="Nguyen H.D.T."/>
            <person name="van Gent-Pelzer M.P.E."/>
            <person name="Joly D.L."/>
            <person name="van de Geest H.C."/>
            <person name="Bonants P.J.M."/>
            <person name="Smith D.S."/>
            <person name="Levesque C.A."/>
            <person name="van der Lee T.A.J."/>
        </authorList>
    </citation>
    <scope>NUCLEOTIDE SEQUENCE [LARGE SCALE GENOMIC DNA]</scope>
    <source>
        <strain evidence="17 18">JEL517</strain>
    </source>
</reference>
<keyword evidence="6 13" id="KW-0863">Zinc-finger</keyword>
<dbReference type="GO" id="GO:0008380">
    <property type="term" value="P:RNA splicing"/>
    <property type="evidence" value="ECO:0007669"/>
    <property type="project" value="UniProtKB-KW"/>
</dbReference>